<gene>
    <name evidence="1" type="ORF">J1N35_004658</name>
</gene>
<evidence type="ECO:0000313" key="2">
    <source>
        <dbReference type="Proteomes" id="UP000828251"/>
    </source>
</evidence>
<dbReference type="AlphaFoldDB" id="A0A9D3WD51"/>
<name>A0A9D3WD51_9ROSI</name>
<dbReference type="Proteomes" id="UP000828251">
    <property type="component" value="Unassembled WGS sequence"/>
</dbReference>
<keyword evidence="2" id="KW-1185">Reference proteome</keyword>
<proteinExistence type="predicted"/>
<organism evidence="1 2">
    <name type="scientific">Gossypium stocksii</name>
    <dbReference type="NCBI Taxonomy" id="47602"/>
    <lineage>
        <taxon>Eukaryota</taxon>
        <taxon>Viridiplantae</taxon>
        <taxon>Streptophyta</taxon>
        <taxon>Embryophyta</taxon>
        <taxon>Tracheophyta</taxon>
        <taxon>Spermatophyta</taxon>
        <taxon>Magnoliopsida</taxon>
        <taxon>eudicotyledons</taxon>
        <taxon>Gunneridae</taxon>
        <taxon>Pentapetalae</taxon>
        <taxon>rosids</taxon>
        <taxon>malvids</taxon>
        <taxon>Malvales</taxon>
        <taxon>Malvaceae</taxon>
        <taxon>Malvoideae</taxon>
        <taxon>Gossypium</taxon>
    </lineage>
</organism>
<evidence type="ECO:0000313" key="1">
    <source>
        <dbReference type="EMBL" id="KAH1121498.1"/>
    </source>
</evidence>
<dbReference type="OrthoDB" id="10599287at2759"/>
<sequence length="89" mass="9995">MILTGCLEDPASFCYHYCRMTLYPFALPEFKQEERVRGCTDLLITSTNSRVVDGARGSSGCKRWKTSFGVMRISPSSKEEGSGVLLEHR</sequence>
<dbReference type="EMBL" id="JAIQCV010000002">
    <property type="protein sequence ID" value="KAH1121498.1"/>
    <property type="molecule type" value="Genomic_DNA"/>
</dbReference>
<reference evidence="1 2" key="1">
    <citation type="journal article" date="2021" name="Plant Biotechnol. J.">
        <title>Multi-omics assisted identification of the key and species-specific regulatory components of drought-tolerant mechanisms in Gossypium stocksii.</title>
        <authorList>
            <person name="Yu D."/>
            <person name="Ke L."/>
            <person name="Zhang D."/>
            <person name="Wu Y."/>
            <person name="Sun Y."/>
            <person name="Mei J."/>
            <person name="Sun J."/>
            <person name="Sun Y."/>
        </authorList>
    </citation>
    <scope>NUCLEOTIDE SEQUENCE [LARGE SCALE GENOMIC DNA]</scope>
    <source>
        <strain evidence="2">cv. E1</strain>
        <tissue evidence="1">Leaf</tissue>
    </source>
</reference>
<comment type="caution">
    <text evidence="1">The sequence shown here is derived from an EMBL/GenBank/DDBJ whole genome shotgun (WGS) entry which is preliminary data.</text>
</comment>
<accession>A0A9D3WD51</accession>
<protein>
    <submittedName>
        <fullName evidence="1">Uncharacterized protein</fullName>
    </submittedName>
</protein>